<name>A0ACC0RMM6_POPTR</name>
<keyword evidence="2" id="KW-1185">Reference proteome</keyword>
<comment type="caution">
    <text evidence="1">The sequence shown here is derived from an EMBL/GenBank/DDBJ whole genome shotgun (WGS) entry which is preliminary data.</text>
</comment>
<evidence type="ECO:0000313" key="1">
    <source>
        <dbReference type="EMBL" id="KAI9378319.1"/>
    </source>
</evidence>
<gene>
    <name evidence="1" type="ORF">POPTR_018G074050v4</name>
</gene>
<sequence length="139" mass="15682">MLFPVTSCVYNCVGAEAAPSSSWVGSAMLEFVVYKGFCGCVLYSLCWIETSPLRHDTTLSINMCTEVKLSYGKVALDMEEGDSSATKKRRLSSTFQKDVSDSPMAEMSSMLRSHYYCILWLKRRTTNMYGVEDHITDWP</sequence>
<organism evidence="1 2">
    <name type="scientific">Populus trichocarpa</name>
    <name type="common">Western balsam poplar</name>
    <name type="synonym">Populus balsamifera subsp. trichocarpa</name>
    <dbReference type="NCBI Taxonomy" id="3694"/>
    <lineage>
        <taxon>Eukaryota</taxon>
        <taxon>Viridiplantae</taxon>
        <taxon>Streptophyta</taxon>
        <taxon>Embryophyta</taxon>
        <taxon>Tracheophyta</taxon>
        <taxon>Spermatophyta</taxon>
        <taxon>Magnoliopsida</taxon>
        <taxon>eudicotyledons</taxon>
        <taxon>Gunneridae</taxon>
        <taxon>Pentapetalae</taxon>
        <taxon>rosids</taxon>
        <taxon>fabids</taxon>
        <taxon>Malpighiales</taxon>
        <taxon>Salicaceae</taxon>
        <taxon>Saliceae</taxon>
        <taxon>Populus</taxon>
    </lineage>
</organism>
<dbReference type="Proteomes" id="UP000006729">
    <property type="component" value="Chromosome 18"/>
</dbReference>
<proteinExistence type="predicted"/>
<accession>A0ACC0RMM6</accession>
<reference evidence="1 2" key="1">
    <citation type="journal article" date="2006" name="Science">
        <title>The genome of black cottonwood, Populus trichocarpa (Torr. &amp; Gray).</title>
        <authorList>
            <person name="Tuskan G.A."/>
            <person name="Difazio S."/>
            <person name="Jansson S."/>
            <person name="Bohlmann J."/>
            <person name="Grigoriev I."/>
            <person name="Hellsten U."/>
            <person name="Putnam N."/>
            <person name="Ralph S."/>
            <person name="Rombauts S."/>
            <person name="Salamov A."/>
            <person name="Schein J."/>
            <person name="Sterck L."/>
            <person name="Aerts A."/>
            <person name="Bhalerao R.R."/>
            <person name="Bhalerao R.P."/>
            <person name="Blaudez D."/>
            <person name="Boerjan W."/>
            <person name="Brun A."/>
            <person name="Brunner A."/>
            <person name="Busov V."/>
            <person name="Campbell M."/>
            <person name="Carlson J."/>
            <person name="Chalot M."/>
            <person name="Chapman J."/>
            <person name="Chen G.L."/>
            <person name="Cooper D."/>
            <person name="Coutinho P.M."/>
            <person name="Couturier J."/>
            <person name="Covert S."/>
            <person name="Cronk Q."/>
            <person name="Cunningham R."/>
            <person name="Davis J."/>
            <person name="Degroeve S."/>
            <person name="Dejardin A."/>
            <person name="Depamphilis C."/>
            <person name="Detter J."/>
            <person name="Dirks B."/>
            <person name="Dubchak I."/>
            <person name="Duplessis S."/>
            <person name="Ehlting J."/>
            <person name="Ellis B."/>
            <person name="Gendler K."/>
            <person name="Goodstein D."/>
            <person name="Gribskov M."/>
            <person name="Grimwood J."/>
            <person name="Groover A."/>
            <person name="Gunter L."/>
            <person name="Hamberger B."/>
            <person name="Heinze B."/>
            <person name="Helariutta Y."/>
            <person name="Henrissat B."/>
            <person name="Holligan D."/>
            <person name="Holt R."/>
            <person name="Huang W."/>
            <person name="Islam-Faridi N."/>
            <person name="Jones S."/>
            <person name="Jones-Rhoades M."/>
            <person name="Jorgensen R."/>
            <person name="Joshi C."/>
            <person name="Kangasjarvi J."/>
            <person name="Karlsson J."/>
            <person name="Kelleher C."/>
            <person name="Kirkpatrick R."/>
            <person name="Kirst M."/>
            <person name="Kohler A."/>
            <person name="Kalluri U."/>
            <person name="Larimer F."/>
            <person name="Leebens-Mack J."/>
            <person name="Leple J.C."/>
            <person name="Locascio P."/>
            <person name="Lou Y."/>
            <person name="Lucas S."/>
            <person name="Martin F."/>
            <person name="Montanini B."/>
            <person name="Napoli C."/>
            <person name="Nelson D.R."/>
            <person name="Nelson C."/>
            <person name="Nieminen K."/>
            <person name="Nilsson O."/>
            <person name="Pereda V."/>
            <person name="Peter G."/>
            <person name="Philippe R."/>
            <person name="Pilate G."/>
            <person name="Poliakov A."/>
            <person name="Razumovskaya J."/>
            <person name="Richardson P."/>
            <person name="Rinaldi C."/>
            <person name="Ritland K."/>
            <person name="Rouze P."/>
            <person name="Ryaboy D."/>
            <person name="Schmutz J."/>
            <person name="Schrader J."/>
            <person name="Segerman B."/>
            <person name="Shin H."/>
            <person name="Siddiqui A."/>
            <person name="Sterky F."/>
            <person name="Terry A."/>
            <person name="Tsai C.J."/>
            <person name="Uberbacher E."/>
            <person name="Unneberg P."/>
            <person name="Vahala J."/>
            <person name="Wall K."/>
            <person name="Wessler S."/>
            <person name="Yang G."/>
            <person name="Yin T."/>
            <person name="Douglas C."/>
            <person name="Marra M."/>
            <person name="Sandberg G."/>
            <person name="Van de Peer Y."/>
            <person name="Rokhsar D."/>
        </authorList>
    </citation>
    <scope>NUCLEOTIDE SEQUENCE [LARGE SCALE GENOMIC DNA]</scope>
    <source>
        <strain evidence="2">cv. Nisqually</strain>
    </source>
</reference>
<dbReference type="EMBL" id="CM009307">
    <property type="protein sequence ID" value="KAI9378319.1"/>
    <property type="molecule type" value="Genomic_DNA"/>
</dbReference>
<evidence type="ECO:0000313" key="2">
    <source>
        <dbReference type="Proteomes" id="UP000006729"/>
    </source>
</evidence>
<protein>
    <submittedName>
        <fullName evidence="1">Uncharacterized protein</fullName>
    </submittedName>
</protein>